<organism evidence="2 3">
    <name type="scientific">Caproicibacter fermentans</name>
    <dbReference type="NCBI Taxonomy" id="2576756"/>
    <lineage>
        <taxon>Bacteria</taxon>
        <taxon>Bacillati</taxon>
        <taxon>Bacillota</taxon>
        <taxon>Clostridia</taxon>
        <taxon>Eubacteriales</taxon>
        <taxon>Acutalibacteraceae</taxon>
        <taxon>Caproicibacter</taxon>
    </lineage>
</organism>
<dbReference type="OrthoDB" id="10000404at2"/>
<name>A0A6N8I328_9FIRM</name>
<sequence>MNYKKLLDHCEKRARVSDNFSSLQTELVLLRMEIRCTMQRYLSIRDEIRDLERRQKKLKDSGITVSLLAPWTEKRKNDLQNFHRCLVACGELVMSALDIWQECGATLKDLCNFCNRKDYEDVRRMVEKYSETKFSDIMFVHNLDYPVSDRHEWLEDTVDAPFTHAVKEFMLDRMINTPEGHKASDEAMKAVFPDLWENALVRQVDEDGSEYFTDREGNRIDIESSR</sequence>
<reference evidence="2 3" key="1">
    <citation type="submission" date="2019-09" db="EMBL/GenBank/DDBJ databases">
        <title>Genome sequence of Clostridium sp. EA1.</title>
        <authorList>
            <person name="Poehlein A."/>
            <person name="Bengelsdorf F.R."/>
            <person name="Daniel R."/>
        </authorList>
    </citation>
    <scope>NUCLEOTIDE SEQUENCE [LARGE SCALE GENOMIC DNA]</scope>
    <source>
        <strain evidence="2 3">EA1</strain>
    </source>
</reference>
<evidence type="ECO:0000256" key="1">
    <source>
        <dbReference type="SAM" id="Coils"/>
    </source>
</evidence>
<protein>
    <submittedName>
        <fullName evidence="2">Uncharacterized protein</fullName>
    </submittedName>
</protein>
<feature type="coiled-coil region" evidence="1">
    <location>
        <begin position="34"/>
        <end position="61"/>
    </location>
</feature>
<dbReference type="AlphaFoldDB" id="A0A6N8I328"/>
<gene>
    <name evidence="2" type="ORF">CAFE_30820</name>
</gene>
<accession>A0A6N8I328</accession>
<keyword evidence="3" id="KW-1185">Reference proteome</keyword>
<proteinExistence type="predicted"/>
<keyword evidence="1" id="KW-0175">Coiled coil</keyword>
<evidence type="ECO:0000313" key="3">
    <source>
        <dbReference type="Proteomes" id="UP000469440"/>
    </source>
</evidence>
<dbReference type="EMBL" id="VWXL01000088">
    <property type="protein sequence ID" value="MVB12348.1"/>
    <property type="molecule type" value="Genomic_DNA"/>
</dbReference>
<dbReference type="RefSeq" id="WP_156991130.1">
    <property type="nucleotide sequence ID" value="NZ_VWXL01000088.1"/>
</dbReference>
<dbReference type="Proteomes" id="UP000469440">
    <property type="component" value="Unassembled WGS sequence"/>
</dbReference>
<evidence type="ECO:0000313" key="2">
    <source>
        <dbReference type="EMBL" id="MVB12348.1"/>
    </source>
</evidence>
<comment type="caution">
    <text evidence="2">The sequence shown here is derived from an EMBL/GenBank/DDBJ whole genome shotgun (WGS) entry which is preliminary data.</text>
</comment>